<sequence length="87" mass="9502">MHKPTGMGTYTAGRYHAVAAQMHDFVRQNNPQSLHPAQGGMHQFHAPSGMANGTRPSYGHQAAPNPRVFGGHPPGFGHAFIRHFIFD</sequence>
<evidence type="ECO:0000313" key="3">
    <source>
        <dbReference type="EMBL" id="CAF1456999.1"/>
    </source>
</evidence>
<feature type="region of interest" description="Disordered" evidence="1">
    <location>
        <begin position="30"/>
        <end position="70"/>
    </location>
</feature>
<dbReference type="AlphaFoldDB" id="A0A813UVV3"/>
<organism evidence="2 4">
    <name type="scientific">Adineta ricciae</name>
    <name type="common">Rotifer</name>
    <dbReference type="NCBI Taxonomy" id="249248"/>
    <lineage>
        <taxon>Eukaryota</taxon>
        <taxon>Metazoa</taxon>
        <taxon>Spiralia</taxon>
        <taxon>Gnathifera</taxon>
        <taxon>Rotifera</taxon>
        <taxon>Eurotatoria</taxon>
        <taxon>Bdelloidea</taxon>
        <taxon>Adinetida</taxon>
        <taxon>Adinetidae</taxon>
        <taxon>Adineta</taxon>
    </lineage>
</organism>
<evidence type="ECO:0000256" key="1">
    <source>
        <dbReference type="SAM" id="MobiDB-lite"/>
    </source>
</evidence>
<gene>
    <name evidence="3" type="ORF">EDS130_LOCUS39899</name>
    <name evidence="2" type="ORF">XAT740_LOCUS4485</name>
</gene>
<dbReference type="Proteomes" id="UP000663852">
    <property type="component" value="Unassembled WGS sequence"/>
</dbReference>
<accession>A0A813UVV3</accession>
<reference evidence="2" key="1">
    <citation type="submission" date="2021-02" db="EMBL/GenBank/DDBJ databases">
        <authorList>
            <person name="Nowell W R."/>
        </authorList>
    </citation>
    <scope>NUCLEOTIDE SEQUENCE</scope>
</reference>
<dbReference type="Proteomes" id="UP000663828">
    <property type="component" value="Unassembled WGS sequence"/>
</dbReference>
<keyword evidence="4" id="KW-1185">Reference proteome</keyword>
<dbReference type="EMBL" id="CAJNOR010000185">
    <property type="protein sequence ID" value="CAF0831517.1"/>
    <property type="molecule type" value="Genomic_DNA"/>
</dbReference>
<protein>
    <submittedName>
        <fullName evidence="2">Uncharacterized protein</fullName>
    </submittedName>
</protein>
<evidence type="ECO:0000313" key="4">
    <source>
        <dbReference type="Proteomes" id="UP000663828"/>
    </source>
</evidence>
<evidence type="ECO:0000313" key="2">
    <source>
        <dbReference type="EMBL" id="CAF0831517.1"/>
    </source>
</evidence>
<comment type="caution">
    <text evidence="2">The sequence shown here is derived from an EMBL/GenBank/DDBJ whole genome shotgun (WGS) entry which is preliminary data.</text>
</comment>
<proteinExistence type="predicted"/>
<dbReference type="EMBL" id="CAJNOJ010000462">
    <property type="protein sequence ID" value="CAF1456999.1"/>
    <property type="molecule type" value="Genomic_DNA"/>
</dbReference>
<name>A0A813UVV3_ADIRI</name>